<dbReference type="STRING" id="1453497.AT15_08365"/>
<keyword evidence="2" id="KW-0808">Transferase</keyword>
<name>A0A176K1Y0_9BACT</name>
<dbReference type="CDD" id="cd07989">
    <property type="entry name" value="LPLAT_AGPAT-like"/>
    <property type="match status" value="1"/>
</dbReference>
<keyword evidence="4 7" id="KW-1133">Transmembrane helix</keyword>
<dbReference type="EMBL" id="JFHK01000005">
    <property type="protein sequence ID" value="OAA30984.1"/>
    <property type="molecule type" value="Genomic_DNA"/>
</dbReference>
<evidence type="ECO:0000259" key="8">
    <source>
        <dbReference type="SMART" id="SM00563"/>
    </source>
</evidence>
<comment type="caution">
    <text evidence="9">The sequence shown here is derived from an EMBL/GenBank/DDBJ whole genome shotgun (WGS) entry which is preliminary data.</text>
</comment>
<evidence type="ECO:0000256" key="1">
    <source>
        <dbReference type="ARBA" id="ARBA00004127"/>
    </source>
</evidence>
<evidence type="ECO:0000313" key="10">
    <source>
        <dbReference type="Proteomes" id="UP000077339"/>
    </source>
</evidence>
<dbReference type="GO" id="GO:0003841">
    <property type="term" value="F:1-acylglycerol-3-phosphate O-acyltransferase activity"/>
    <property type="evidence" value="ECO:0007669"/>
    <property type="project" value="TreeGrafter"/>
</dbReference>
<dbReference type="GO" id="GO:0012505">
    <property type="term" value="C:endomembrane system"/>
    <property type="evidence" value="ECO:0007669"/>
    <property type="project" value="UniProtKB-SubCell"/>
</dbReference>
<dbReference type="AlphaFoldDB" id="A0A176K1Y0"/>
<dbReference type="InterPro" id="IPR002123">
    <property type="entry name" value="Plipid/glycerol_acylTrfase"/>
</dbReference>
<evidence type="ECO:0000256" key="3">
    <source>
        <dbReference type="ARBA" id="ARBA00022692"/>
    </source>
</evidence>
<dbReference type="RefSeq" id="WP_068346719.1">
    <property type="nucleotide sequence ID" value="NZ_JFHK01000005.1"/>
</dbReference>
<dbReference type="PANTHER" id="PTHR10434">
    <property type="entry name" value="1-ACYL-SN-GLYCEROL-3-PHOSPHATE ACYLTRANSFERASE"/>
    <property type="match status" value="1"/>
</dbReference>
<dbReference type="SUPFAM" id="SSF69593">
    <property type="entry name" value="Glycerol-3-phosphate (1)-acyltransferase"/>
    <property type="match status" value="1"/>
</dbReference>
<accession>A0A176K1Y0</accession>
<evidence type="ECO:0000313" key="9">
    <source>
        <dbReference type="EMBL" id="OAA30984.1"/>
    </source>
</evidence>
<keyword evidence="3 7" id="KW-0812">Transmembrane</keyword>
<dbReference type="PATRIC" id="fig|1453497.3.peg.1662"/>
<keyword evidence="6" id="KW-0012">Acyltransferase</keyword>
<dbReference type="InterPro" id="IPR007318">
    <property type="entry name" value="Phopholipid_MeTrfase"/>
</dbReference>
<evidence type="ECO:0000256" key="5">
    <source>
        <dbReference type="ARBA" id="ARBA00023136"/>
    </source>
</evidence>
<reference evidence="9 10" key="1">
    <citation type="submission" date="2014-02" db="EMBL/GenBank/DDBJ databases">
        <title>Kosmotoga genome sequencing.</title>
        <authorList>
            <person name="Pollo S.M."/>
            <person name="Charchuk R."/>
            <person name="Nesbo C.L."/>
        </authorList>
    </citation>
    <scope>NUCLEOTIDE SEQUENCE [LARGE SCALE GENOMIC DNA]</scope>
    <source>
        <strain evidence="9 10">S304</strain>
    </source>
</reference>
<keyword evidence="5 7" id="KW-0472">Membrane</keyword>
<sequence>MKFILCVVETLLFWLIIPIIFILTGSSQSVLMSTLGWITASSGILLAIYSSLVFLFHGGGAPYHLYAPKKLVISGPYRFLRHPLYSAYLLFLTGLLIVFWSYMGLVLFTAVGIFIILYTFLFEERKTKDKFKEFAEYAKKVPAFIPLPNRSIPFDYSRCVPWQYIFTNLLMKVLVQIIVWPKVVNRKALNSKGPYVLAILHQTHYDGPLIYYAVNRYFRFVSTALYFDRIPFMRKIGIIPVKRYTVDFMAMKRIIETIRNGFDIGIAPEAARTWDGKPICIRREIWKLLRKLSIPVIPVKFYGIQRLWPRWSNRIKLGRAIVEFGNPISPKDQRFEEKVKEFLAKPDPSFDLPYRDYRDIEKLLWRCPECGAIGSIRSKKHTFYCSKCGKKHTKPTVNEVIALHENIKLDNMPVEFPVTDCVLFKGIKVTGTIYENRMELGDKVIYFDELRASSIERNEENIFGTPDELIRFIPETSPLMWKEIVDYQVRFALGNENFHTYYWDINC</sequence>
<feature type="transmembrane region" description="Helical" evidence="7">
    <location>
        <begin position="37"/>
        <end position="58"/>
    </location>
</feature>
<protein>
    <recommendedName>
        <fullName evidence="8">Phospholipid/glycerol acyltransferase domain-containing protein</fullName>
    </recommendedName>
</protein>
<dbReference type="SMART" id="SM00563">
    <property type="entry name" value="PlsC"/>
    <property type="match status" value="1"/>
</dbReference>
<evidence type="ECO:0000256" key="7">
    <source>
        <dbReference type="SAM" id="Phobius"/>
    </source>
</evidence>
<keyword evidence="10" id="KW-1185">Reference proteome</keyword>
<feature type="transmembrane region" description="Helical" evidence="7">
    <location>
        <begin position="79"/>
        <end position="99"/>
    </location>
</feature>
<evidence type="ECO:0000256" key="4">
    <source>
        <dbReference type="ARBA" id="ARBA00022989"/>
    </source>
</evidence>
<organism evidence="9 10">
    <name type="scientific">Kosmotoga arenicorallina S304</name>
    <dbReference type="NCBI Taxonomy" id="1453497"/>
    <lineage>
        <taxon>Bacteria</taxon>
        <taxon>Thermotogati</taxon>
        <taxon>Thermotogota</taxon>
        <taxon>Thermotogae</taxon>
        <taxon>Kosmotogales</taxon>
        <taxon>Kosmotogaceae</taxon>
        <taxon>Kosmotoga</taxon>
    </lineage>
</organism>
<feature type="transmembrane region" description="Helical" evidence="7">
    <location>
        <begin position="12"/>
        <end position="31"/>
    </location>
</feature>
<comment type="subcellular location">
    <subcellularLocation>
        <location evidence="1">Endomembrane system</location>
        <topology evidence="1">Multi-pass membrane protein</topology>
    </subcellularLocation>
</comment>
<evidence type="ECO:0000256" key="2">
    <source>
        <dbReference type="ARBA" id="ARBA00022679"/>
    </source>
</evidence>
<gene>
    <name evidence="9" type="ORF">AT15_08365</name>
</gene>
<evidence type="ECO:0000256" key="6">
    <source>
        <dbReference type="ARBA" id="ARBA00023315"/>
    </source>
</evidence>
<dbReference type="Proteomes" id="UP000077339">
    <property type="component" value="Unassembled WGS sequence"/>
</dbReference>
<dbReference type="Pfam" id="PF04191">
    <property type="entry name" value="PEMT"/>
    <property type="match status" value="1"/>
</dbReference>
<dbReference type="GO" id="GO:0006654">
    <property type="term" value="P:phosphatidic acid biosynthetic process"/>
    <property type="evidence" value="ECO:0007669"/>
    <property type="project" value="TreeGrafter"/>
</dbReference>
<dbReference type="Pfam" id="PF01553">
    <property type="entry name" value="Acyltransferase"/>
    <property type="match status" value="1"/>
</dbReference>
<proteinExistence type="predicted"/>
<dbReference type="OrthoDB" id="5417332at2"/>
<dbReference type="Gene3D" id="1.20.120.1630">
    <property type="match status" value="1"/>
</dbReference>
<feature type="domain" description="Phospholipid/glycerol acyltransferase" evidence="8">
    <location>
        <begin position="195"/>
        <end position="304"/>
    </location>
</feature>
<dbReference type="PANTHER" id="PTHR10434:SF11">
    <property type="entry name" value="1-ACYL-SN-GLYCEROL-3-PHOSPHATE ACYLTRANSFERASE"/>
    <property type="match status" value="1"/>
</dbReference>